<feature type="chain" id="PRO_5043485937" description="EMI domain-containing protein" evidence="5">
    <location>
        <begin position="23"/>
        <end position="167"/>
    </location>
</feature>
<dbReference type="InterPro" id="IPR050392">
    <property type="entry name" value="Collagen/C1q_domain"/>
</dbReference>
<dbReference type="PROSITE" id="PS51041">
    <property type="entry name" value="EMI"/>
    <property type="match status" value="1"/>
</dbReference>
<dbReference type="GO" id="GO:0005576">
    <property type="term" value="C:extracellular region"/>
    <property type="evidence" value="ECO:0007669"/>
    <property type="project" value="UniProtKB-SubCell"/>
</dbReference>
<dbReference type="AlphaFoldDB" id="A0AAW0HCP1"/>
<dbReference type="PANTHER" id="PTHR15427:SF23">
    <property type="entry name" value="EMI DOMAIN-CONTAINING PROTEIN 1"/>
    <property type="match status" value="1"/>
</dbReference>
<feature type="domain" description="EMI" evidence="6">
    <location>
        <begin position="75"/>
        <end position="148"/>
    </location>
</feature>
<keyword evidence="2" id="KW-0964">Secreted</keyword>
<evidence type="ECO:0000256" key="5">
    <source>
        <dbReference type="SAM" id="SignalP"/>
    </source>
</evidence>
<evidence type="ECO:0000256" key="2">
    <source>
        <dbReference type="ARBA" id="ARBA00022525"/>
    </source>
</evidence>
<dbReference type="Pfam" id="PF07546">
    <property type="entry name" value="EMI"/>
    <property type="match status" value="1"/>
</dbReference>
<evidence type="ECO:0000256" key="3">
    <source>
        <dbReference type="ARBA" id="ARBA00022729"/>
    </source>
</evidence>
<comment type="caution">
    <text evidence="7">The sequence shown here is derived from an EMBL/GenBank/DDBJ whole genome shotgun (WGS) entry which is preliminary data.</text>
</comment>
<gene>
    <name evidence="7" type="ORF">U0070_019407</name>
</gene>
<name>A0AAW0HCP1_MYOGA</name>
<evidence type="ECO:0000259" key="6">
    <source>
        <dbReference type="PROSITE" id="PS51041"/>
    </source>
</evidence>
<feature type="signal peptide" evidence="5">
    <location>
        <begin position="1"/>
        <end position="22"/>
    </location>
</feature>
<comment type="subcellular location">
    <subcellularLocation>
        <location evidence="1">Secreted</location>
    </subcellularLocation>
</comment>
<dbReference type="PANTHER" id="PTHR15427">
    <property type="entry name" value="EMILIN ELASTIN MICROFIBRIL INTERFACE-LOCATED PROTEIN ELASTIN MICROFIBRIL INTERFACER"/>
    <property type="match status" value="1"/>
</dbReference>
<proteinExistence type="predicted"/>
<keyword evidence="8" id="KW-1185">Reference proteome</keyword>
<reference evidence="7 8" key="1">
    <citation type="journal article" date="2023" name="bioRxiv">
        <title>Conserved and derived expression patterns and positive selection on dental genes reveal complex evolutionary context of ever-growing rodent molars.</title>
        <authorList>
            <person name="Calamari Z.T."/>
            <person name="Song A."/>
            <person name="Cohen E."/>
            <person name="Akter M."/>
            <person name="Roy R.D."/>
            <person name="Hallikas O."/>
            <person name="Christensen M.M."/>
            <person name="Li P."/>
            <person name="Marangoni P."/>
            <person name="Jernvall J."/>
            <person name="Klein O.D."/>
        </authorList>
    </citation>
    <scope>NUCLEOTIDE SEQUENCE [LARGE SCALE GENOMIC DNA]</scope>
    <source>
        <strain evidence="7">V071</strain>
    </source>
</reference>
<evidence type="ECO:0000313" key="8">
    <source>
        <dbReference type="Proteomes" id="UP001488838"/>
    </source>
</evidence>
<evidence type="ECO:0000256" key="4">
    <source>
        <dbReference type="ARBA" id="ARBA00023157"/>
    </source>
</evidence>
<dbReference type="InterPro" id="IPR011489">
    <property type="entry name" value="EMI_domain"/>
</dbReference>
<evidence type="ECO:0000313" key="7">
    <source>
        <dbReference type="EMBL" id="KAK7799381.1"/>
    </source>
</evidence>
<protein>
    <recommendedName>
        <fullName evidence="6">EMI domain-containing protein</fullName>
    </recommendedName>
</protein>
<keyword evidence="3 5" id="KW-0732">Signal</keyword>
<keyword evidence="4" id="KW-1015">Disulfide bond</keyword>
<organism evidence="7 8">
    <name type="scientific">Myodes glareolus</name>
    <name type="common">Bank vole</name>
    <name type="synonym">Clethrionomys glareolus</name>
    <dbReference type="NCBI Taxonomy" id="447135"/>
    <lineage>
        <taxon>Eukaryota</taxon>
        <taxon>Metazoa</taxon>
        <taxon>Chordata</taxon>
        <taxon>Craniata</taxon>
        <taxon>Vertebrata</taxon>
        <taxon>Euteleostomi</taxon>
        <taxon>Mammalia</taxon>
        <taxon>Eutheria</taxon>
        <taxon>Euarchontoglires</taxon>
        <taxon>Glires</taxon>
        <taxon>Rodentia</taxon>
        <taxon>Myomorpha</taxon>
        <taxon>Muroidea</taxon>
        <taxon>Cricetidae</taxon>
        <taxon>Arvicolinae</taxon>
        <taxon>Myodes</taxon>
    </lineage>
</organism>
<accession>A0AAW0HCP1</accession>
<sequence>MGGPRAWTLICLGLLLPGGGAAWNVPGARFSGRRLSSAMAECDTSGQEELSPEVGLLEHFAGKPLSSPHLQMGTARNWCSYVVTRTVSCHVQNGTYLQRVLQNCPWPMGCPGSSYRTVVRPTYKVMYKTVTAREWRCCPGHSGVTCEEGRKAWDVGPGTFVECLPSR</sequence>
<evidence type="ECO:0000256" key="1">
    <source>
        <dbReference type="ARBA" id="ARBA00004613"/>
    </source>
</evidence>
<dbReference type="EMBL" id="JBBHLL010000618">
    <property type="protein sequence ID" value="KAK7799381.1"/>
    <property type="molecule type" value="Genomic_DNA"/>
</dbReference>
<dbReference type="Proteomes" id="UP001488838">
    <property type="component" value="Unassembled WGS sequence"/>
</dbReference>